<comment type="caution">
    <text evidence="1">The sequence shown here is derived from an EMBL/GenBank/DDBJ whole genome shotgun (WGS) entry which is preliminary data.</text>
</comment>
<organism evidence="1 2">
    <name type="scientific">Halocaridina rubra</name>
    <name type="common">Hawaiian red shrimp</name>
    <dbReference type="NCBI Taxonomy" id="373956"/>
    <lineage>
        <taxon>Eukaryota</taxon>
        <taxon>Metazoa</taxon>
        <taxon>Ecdysozoa</taxon>
        <taxon>Arthropoda</taxon>
        <taxon>Crustacea</taxon>
        <taxon>Multicrustacea</taxon>
        <taxon>Malacostraca</taxon>
        <taxon>Eumalacostraca</taxon>
        <taxon>Eucarida</taxon>
        <taxon>Decapoda</taxon>
        <taxon>Pleocyemata</taxon>
        <taxon>Caridea</taxon>
        <taxon>Atyoidea</taxon>
        <taxon>Atyidae</taxon>
        <taxon>Halocaridina</taxon>
    </lineage>
</organism>
<protein>
    <submittedName>
        <fullName evidence="1">Uncharacterized protein</fullName>
    </submittedName>
</protein>
<gene>
    <name evidence="1" type="ORF">SK128_028317</name>
</gene>
<dbReference type="Proteomes" id="UP001381693">
    <property type="component" value="Unassembled WGS sequence"/>
</dbReference>
<proteinExistence type="predicted"/>
<accession>A0AAN8XAR9</accession>
<reference evidence="1 2" key="1">
    <citation type="submission" date="2023-11" db="EMBL/GenBank/DDBJ databases">
        <title>Halocaridina rubra genome assembly.</title>
        <authorList>
            <person name="Smith C."/>
        </authorList>
    </citation>
    <scope>NUCLEOTIDE SEQUENCE [LARGE SCALE GENOMIC DNA]</scope>
    <source>
        <strain evidence="1">EP-1</strain>
        <tissue evidence="1">Whole</tissue>
    </source>
</reference>
<name>A0AAN8XAR9_HALRR</name>
<dbReference type="AlphaFoldDB" id="A0AAN8XAR9"/>
<evidence type="ECO:0000313" key="1">
    <source>
        <dbReference type="EMBL" id="KAK7080970.1"/>
    </source>
</evidence>
<sequence>MTPYKIAFKGFSILPTTSCQTWIGHNPLILKATLLGFNDLEKWGRQSSDQGETKTARGLHHFLVPILTLKQKYKSRHGRRYLYLWSQCSDDSRDYKQYYSPDRKPSSAPTESLWKPDLYKINLSQEDLRVGE</sequence>
<keyword evidence="2" id="KW-1185">Reference proteome</keyword>
<dbReference type="EMBL" id="JAXCGZ010005734">
    <property type="protein sequence ID" value="KAK7080970.1"/>
    <property type="molecule type" value="Genomic_DNA"/>
</dbReference>
<evidence type="ECO:0000313" key="2">
    <source>
        <dbReference type="Proteomes" id="UP001381693"/>
    </source>
</evidence>